<protein>
    <submittedName>
        <fullName evidence="2">Putative indole-3-pyruvate monooxygenase YUCCA8</fullName>
    </submittedName>
</protein>
<organism evidence="2 3">
    <name type="scientific">Colletotrichum chlorophyti</name>
    <dbReference type="NCBI Taxonomy" id="708187"/>
    <lineage>
        <taxon>Eukaryota</taxon>
        <taxon>Fungi</taxon>
        <taxon>Dikarya</taxon>
        <taxon>Ascomycota</taxon>
        <taxon>Pezizomycotina</taxon>
        <taxon>Sordariomycetes</taxon>
        <taxon>Hypocreomycetidae</taxon>
        <taxon>Glomerellales</taxon>
        <taxon>Glomerellaceae</taxon>
        <taxon>Colletotrichum</taxon>
    </lineage>
</organism>
<keyword evidence="2" id="KW-0503">Monooxygenase</keyword>
<dbReference type="Pfam" id="PF13738">
    <property type="entry name" value="Pyr_redox_3"/>
    <property type="match status" value="1"/>
</dbReference>
<dbReference type="Proteomes" id="UP000186583">
    <property type="component" value="Unassembled WGS sequence"/>
</dbReference>
<dbReference type="PANTHER" id="PTHR43539">
    <property type="entry name" value="FLAVIN-BINDING MONOOXYGENASE-LIKE PROTEIN (AFU_ORTHOLOGUE AFUA_4G09220)"/>
    <property type="match status" value="1"/>
</dbReference>
<dbReference type="InterPro" id="IPR036188">
    <property type="entry name" value="FAD/NAD-bd_sf"/>
</dbReference>
<gene>
    <name evidence="2" type="ORF">CCHL11_10094</name>
</gene>
<keyword evidence="3" id="KW-1185">Reference proteome</keyword>
<evidence type="ECO:0000256" key="1">
    <source>
        <dbReference type="ARBA" id="ARBA00023002"/>
    </source>
</evidence>
<evidence type="ECO:0000313" key="2">
    <source>
        <dbReference type="EMBL" id="OLN86014.1"/>
    </source>
</evidence>
<dbReference type="OrthoDB" id="74360at2759"/>
<evidence type="ECO:0000313" key="3">
    <source>
        <dbReference type="Proteomes" id="UP000186583"/>
    </source>
</evidence>
<dbReference type="EMBL" id="MPGH01000136">
    <property type="protein sequence ID" value="OLN86014.1"/>
    <property type="molecule type" value="Genomic_DNA"/>
</dbReference>
<comment type="caution">
    <text evidence="2">The sequence shown here is derived from an EMBL/GenBank/DDBJ whole genome shotgun (WGS) entry which is preliminary data.</text>
</comment>
<dbReference type="PANTHER" id="PTHR43539:SF24">
    <property type="entry name" value="FAD_NAD(P)-BINDING DOMAIN-CONTAINING PROTEIN-RELATED"/>
    <property type="match status" value="1"/>
</dbReference>
<dbReference type="AlphaFoldDB" id="A0A1Q8RNW8"/>
<accession>A0A1Q8RNW8</accession>
<dbReference type="InterPro" id="IPR050982">
    <property type="entry name" value="Auxin_biosynth/cation_transpt"/>
</dbReference>
<sequence>MDGTKLPEIPSLTLQDGVRKDQVDAEKISQNWLSNLERRFNQAPFGDLSDLFIDNCFWRDIVAFSWDFSCKQGRPAICDYLASADHGLSDIQAVKAGGLKPVLLDFGGMVWIQSGFTFKTPHGEGRGLLKLANVGAAEWKAWTVFTQLESLGLRKEPEVPTTDPIEAQSFPNNGLNGSATPGHDDLQVLIVGAGTAQSGLMLGARLKQMGIRTLLVERSTRLGDSWRSRYQSVTLHTPTYTDHWAYMKIPQDWPRFLTGDKVAEFMENYGQAMGLDIALNAEVIGARYDQQTRRYRVDVRTPEGTRTISARHVVLATGVFGDEPIIPEFAGQEFFRGQIYHSKQHKSAAEIPDVRNKKVVVIGCATSGHDISADFVAHGAKEVTMVQRHPIYSISRESWENFVLSLWNMEGLNTEEADIVGNAIPLALIRTMSIGLTQMMANNDKVVHDGLKKAGLALREGHDGYGLADYQLIKGGQYYIDQGANQMIVDGRIRIQRCEEGVKEFSADGLTLANGTKLKADVVVLATGFHLNITTVEKIFGADVAKRLDRFGLLDDEQERSGWWRSTGVPGFWYMTGSFMYCRQFSLPLALQIAAVEMGLNKTHYCEA</sequence>
<reference evidence="2 3" key="1">
    <citation type="submission" date="2016-11" db="EMBL/GenBank/DDBJ databases">
        <title>Draft Genome Assembly of Colletotrichum chlorophyti a pathogen of herbaceous plants.</title>
        <authorList>
            <person name="Gan P."/>
            <person name="Narusaka M."/>
            <person name="Tsushima A."/>
            <person name="Narusaka Y."/>
            <person name="Takano Y."/>
            <person name="Shirasu K."/>
        </authorList>
    </citation>
    <scope>NUCLEOTIDE SEQUENCE [LARGE SCALE GENOMIC DNA]</scope>
    <source>
        <strain evidence="2 3">NTL11</strain>
    </source>
</reference>
<keyword evidence="1" id="KW-0560">Oxidoreductase</keyword>
<proteinExistence type="predicted"/>
<dbReference type="SUPFAM" id="SSF51905">
    <property type="entry name" value="FAD/NAD(P)-binding domain"/>
    <property type="match status" value="2"/>
</dbReference>
<dbReference type="GO" id="GO:0050660">
    <property type="term" value="F:flavin adenine dinucleotide binding"/>
    <property type="evidence" value="ECO:0007669"/>
    <property type="project" value="TreeGrafter"/>
</dbReference>
<name>A0A1Q8RNW8_9PEZI</name>
<dbReference type="Gene3D" id="3.50.50.60">
    <property type="entry name" value="FAD/NAD(P)-binding domain"/>
    <property type="match status" value="1"/>
</dbReference>
<dbReference type="GO" id="GO:0004497">
    <property type="term" value="F:monooxygenase activity"/>
    <property type="evidence" value="ECO:0007669"/>
    <property type="project" value="UniProtKB-KW"/>
</dbReference>
<keyword evidence="2" id="KW-0670">Pyruvate</keyword>